<dbReference type="PROSITE" id="PS00893">
    <property type="entry name" value="NUDIX_BOX"/>
    <property type="match status" value="1"/>
</dbReference>
<comment type="caution">
    <text evidence="3">The sequence shown here is derived from an EMBL/GenBank/DDBJ whole genome shotgun (WGS) entry which is preliminary data.</text>
</comment>
<name>A0ABP9RPW3_9ACTN</name>
<dbReference type="Gene3D" id="3.90.79.10">
    <property type="entry name" value="Nucleoside Triphosphate Pyrophosphohydrolase"/>
    <property type="match status" value="1"/>
</dbReference>
<dbReference type="InterPro" id="IPR013078">
    <property type="entry name" value="His_Pase_superF_clade-1"/>
</dbReference>
<gene>
    <name evidence="3" type="ORF">GCM10023322_18360</name>
</gene>
<proteinExistence type="predicted"/>
<keyword evidence="1 3" id="KW-0378">Hydrolase</keyword>
<dbReference type="InterPro" id="IPR000086">
    <property type="entry name" value="NUDIX_hydrolase_dom"/>
</dbReference>
<feature type="domain" description="Nudix hydrolase" evidence="2">
    <location>
        <begin position="2"/>
        <end position="132"/>
    </location>
</feature>
<dbReference type="PANTHER" id="PTHR21340:SF0">
    <property type="entry name" value="BIS(5'-NUCLEOSYL)-TETRAPHOSPHATASE [ASYMMETRICAL]"/>
    <property type="match status" value="1"/>
</dbReference>
<dbReference type="RefSeq" id="WP_345627909.1">
    <property type="nucleotide sequence ID" value="NZ_BAABJQ010000004.1"/>
</dbReference>
<dbReference type="PROSITE" id="PS51462">
    <property type="entry name" value="NUDIX"/>
    <property type="match status" value="1"/>
</dbReference>
<dbReference type="InterPro" id="IPR051325">
    <property type="entry name" value="Nudix_hydrolase_domain"/>
</dbReference>
<dbReference type="EMBL" id="BAABJQ010000004">
    <property type="protein sequence ID" value="GAA5182117.1"/>
    <property type="molecule type" value="Genomic_DNA"/>
</dbReference>
<protein>
    <submittedName>
        <fullName evidence="3">NUDIX hydrolase</fullName>
    </submittedName>
</protein>
<accession>A0ABP9RPW3</accession>
<keyword evidence="4" id="KW-1185">Reference proteome</keyword>
<dbReference type="InterPro" id="IPR029033">
    <property type="entry name" value="His_PPase_superfam"/>
</dbReference>
<dbReference type="SUPFAM" id="SSF55811">
    <property type="entry name" value="Nudix"/>
    <property type="match status" value="1"/>
</dbReference>
<sequence length="288" mass="31034">MTTVRAAGGVVWRQAESGEVEIVIVHRPRYDDWTLPKGKLEPDEHAIVAAVREVFEETGVEGVPQVRLPTIEYLTGEPGVDKRVDFWSMRVRVDHGRGPDHEVSEVRWVPLARAQSVLTYAHDRGVVAAFTELPGVTAELVLVRHAHAGSRHAWHGPDELRPLDSLGVRQAAALTRLLAAFGPARVVSATPRRCRDTVDRLGRPIRVYPTLDEVSPDGVPGAVAALRALALEATPTVACSQGKVIPPALSALRPANTTAVEAYRTPKGTGWLLAFAGTAVVAADPLIP</sequence>
<evidence type="ECO:0000313" key="3">
    <source>
        <dbReference type="EMBL" id="GAA5182117.1"/>
    </source>
</evidence>
<dbReference type="Gene3D" id="3.40.50.1240">
    <property type="entry name" value="Phosphoglycerate mutase-like"/>
    <property type="match status" value="1"/>
</dbReference>
<dbReference type="InterPro" id="IPR020084">
    <property type="entry name" value="NUDIX_hydrolase_CS"/>
</dbReference>
<evidence type="ECO:0000313" key="4">
    <source>
        <dbReference type="Proteomes" id="UP001501570"/>
    </source>
</evidence>
<dbReference type="InterPro" id="IPR015797">
    <property type="entry name" value="NUDIX_hydrolase-like_dom_sf"/>
</dbReference>
<dbReference type="CDD" id="cd03673">
    <property type="entry name" value="NUDIX_Ap6A_hydrolase"/>
    <property type="match status" value="1"/>
</dbReference>
<dbReference type="Pfam" id="PF00293">
    <property type="entry name" value="NUDIX"/>
    <property type="match status" value="1"/>
</dbReference>
<dbReference type="SUPFAM" id="SSF53254">
    <property type="entry name" value="Phosphoglycerate mutase-like"/>
    <property type="match status" value="1"/>
</dbReference>
<dbReference type="Pfam" id="PF00300">
    <property type="entry name" value="His_Phos_1"/>
    <property type="match status" value="1"/>
</dbReference>
<dbReference type="SMART" id="SM00855">
    <property type="entry name" value="PGAM"/>
    <property type="match status" value="1"/>
</dbReference>
<dbReference type="Proteomes" id="UP001501570">
    <property type="component" value="Unassembled WGS sequence"/>
</dbReference>
<evidence type="ECO:0000259" key="2">
    <source>
        <dbReference type="PROSITE" id="PS51462"/>
    </source>
</evidence>
<dbReference type="PANTHER" id="PTHR21340">
    <property type="entry name" value="DIADENOSINE 5,5-P1,P4-TETRAPHOSPHATE PYROPHOSPHOHYDROLASE MUTT"/>
    <property type="match status" value="1"/>
</dbReference>
<organism evidence="3 4">
    <name type="scientific">Rugosimonospora acidiphila</name>
    <dbReference type="NCBI Taxonomy" id="556531"/>
    <lineage>
        <taxon>Bacteria</taxon>
        <taxon>Bacillati</taxon>
        <taxon>Actinomycetota</taxon>
        <taxon>Actinomycetes</taxon>
        <taxon>Micromonosporales</taxon>
        <taxon>Micromonosporaceae</taxon>
        <taxon>Rugosimonospora</taxon>
    </lineage>
</organism>
<dbReference type="GO" id="GO:0016787">
    <property type="term" value="F:hydrolase activity"/>
    <property type="evidence" value="ECO:0007669"/>
    <property type="project" value="UniProtKB-KW"/>
</dbReference>
<evidence type="ECO:0000256" key="1">
    <source>
        <dbReference type="ARBA" id="ARBA00022801"/>
    </source>
</evidence>
<reference evidence="4" key="1">
    <citation type="journal article" date="2019" name="Int. J. Syst. Evol. Microbiol.">
        <title>The Global Catalogue of Microorganisms (GCM) 10K type strain sequencing project: providing services to taxonomists for standard genome sequencing and annotation.</title>
        <authorList>
            <consortium name="The Broad Institute Genomics Platform"/>
            <consortium name="The Broad Institute Genome Sequencing Center for Infectious Disease"/>
            <person name="Wu L."/>
            <person name="Ma J."/>
        </authorList>
    </citation>
    <scope>NUCLEOTIDE SEQUENCE [LARGE SCALE GENOMIC DNA]</scope>
    <source>
        <strain evidence="4">JCM 18304</strain>
    </source>
</reference>